<dbReference type="EMBL" id="BMRJ01000001">
    <property type="protein sequence ID" value="GGR18108.1"/>
    <property type="molecule type" value="Genomic_DNA"/>
</dbReference>
<feature type="compositionally biased region" description="Basic and acidic residues" evidence="1">
    <location>
        <begin position="82"/>
        <end position="91"/>
    </location>
</feature>
<protein>
    <submittedName>
        <fullName evidence="2">Uncharacterized protein</fullName>
    </submittedName>
</protein>
<dbReference type="AlphaFoldDB" id="A0A918CF40"/>
<proteinExistence type="predicted"/>
<sequence length="91" mass="9940">MNGHVLVRSFTLGARCLRAAARGVHTAPRIRRGPSNLRSADGPPKDTGTRKHGLDEQRSPPPHGRTVSRANWVGETPYARRNAREKYSGSG</sequence>
<feature type="region of interest" description="Disordered" evidence="1">
    <location>
        <begin position="22"/>
        <end position="91"/>
    </location>
</feature>
<evidence type="ECO:0000256" key="1">
    <source>
        <dbReference type="SAM" id="MobiDB-lite"/>
    </source>
</evidence>
<accession>A0A918CF40</accession>
<comment type="caution">
    <text evidence="2">The sequence shown here is derived from an EMBL/GenBank/DDBJ whole genome shotgun (WGS) entry which is preliminary data.</text>
</comment>
<feature type="compositionally biased region" description="Basic and acidic residues" evidence="1">
    <location>
        <begin position="43"/>
        <end position="58"/>
    </location>
</feature>
<keyword evidence="3" id="KW-1185">Reference proteome</keyword>
<reference evidence="2" key="1">
    <citation type="journal article" date="2014" name="Int. J. Syst. Evol. Microbiol.">
        <title>Complete genome sequence of Corynebacterium casei LMG S-19264T (=DSM 44701T), isolated from a smear-ripened cheese.</title>
        <authorList>
            <consortium name="US DOE Joint Genome Institute (JGI-PGF)"/>
            <person name="Walter F."/>
            <person name="Albersmeier A."/>
            <person name="Kalinowski J."/>
            <person name="Ruckert C."/>
        </authorList>
    </citation>
    <scope>NUCLEOTIDE SEQUENCE</scope>
    <source>
        <strain evidence="2">JCM 3346</strain>
    </source>
</reference>
<gene>
    <name evidence="2" type="ORF">GCM10010196_08970</name>
</gene>
<organism evidence="2 3">
    <name type="scientific">Agromyces mediolanus</name>
    <name type="common">Corynebacterium mediolanum</name>
    <dbReference type="NCBI Taxonomy" id="41986"/>
    <lineage>
        <taxon>Bacteria</taxon>
        <taxon>Bacillati</taxon>
        <taxon>Actinomycetota</taxon>
        <taxon>Actinomycetes</taxon>
        <taxon>Micrococcales</taxon>
        <taxon>Microbacteriaceae</taxon>
        <taxon>Agromyces</taxon>
    </lineage>
</organism>
<reference evidence="2" key="2">
    <citation type="submission" date="2020-09" db="EMBL/GenBank/DDBJ databases">
        <authorList>
            <person name="Sun Q."/>
            <person name="Ohkuma M."/>
        </authorList>
    </citation>
    <scope>NUCLEOTIDE SEQUENCE</scope>
    <source>
        <strain evidence="2">JCM 3346</strain>
    </source>
</reference>
<dbReference type="Proteomes" id="UP000610303">
    <property type="component" value="Unassembled WGS sequence"/>
</dbReference>
<name>A0A918CF40_AGRME</name>
<evidence type="ECO:0000313" key="2">
    <source>
        <dbReference type="EMBL" id="GGR18108.1"/>
    </source>
</evidence>
<evidence type="ECO:0000313" key="3">
    <source>
        <dbReference type="Proteomes" id="UP000610303"/>
    </source>
</evidence>